<protein>
    <submittedName>
        <fullName evidence="2">Glycosyltransferase family 2 protein</fullName>
    </submittedName>
</protein>
<keyword evidence="2" id="KW-0808">Transferase</keyword>
<dbReference type="Pfam" id="PF00535">
    <property type="entry name" value="Glycos_transf_2"/>
    <property type="match status" value="1"/>
</dbReference>
<accession>A0A7C4GAR3</accession>
<dbReference type="AlphaFoldDB" id="A0A7C4GAR3"/>
<dbReference type="PANTHER" id="PTHR43179">
    <property type="entry name" value="RHAMNOSYLTRANSFERASE WBBL"/>
    <property type="match status" value="1"/>
</dbReference>
<dbReference type="PANTHER" id="PTHR43179:SF7">
    <property type="entry name" value="RHAMNOSYLTRANSFERASE WBBL"/>
    <property type="match status" value="1"/>
</dbReference>
<gene>
    <name evidence="2" type="ORF">ENS41_03970</name>
</gene>
<dbReference type="EMBL" id="DSUT01000079">
    <property type="protein sequence ID" value="HGK28090.1"/>
    <property type="molecule type" value="Genomic_DNA"/>
</dbReference>
<evidence type="ECO:0000259" key="1">
    <source>
        <dbReference type="Pfam" id="PF00535"/>
    </source>
</evidence>
<comment type="caution">
    <text evidence="2">The sequence shown here is derived from an EMBL/GenBank/DDBJ whole genome shotgun (WGS) entry which is preliminary data.</text>
</comment>
<organism evidence="2">
    <name type="scientific">candidate division WOR-3 bacterium</name>
    <dbReference type="NCBI Taxonomy" id="2052148"/>
    <lineage>
        <taxon>Bacteria</taxon>
        <taxon>Bacteria division WOR-3</taxon>
    </lineage>
</organism>
<dbReference type="Gene3D" id="3.90.550.10">
    <property type="entry name" value="Spore Coat Polysaccharide Biosynthesis Protein SpsA, Chain A"/>
    <property type="match status" value="1"/>
</dbReference>
<reference evidence="2" key="1">
    <citation type="journal article" date="2020" name="mSystems">
        <title>Genome- and Community-Level Interaction Insights into Carbon Utilization and Element Cycling Functions of Hydrothermarchaeota in Hydrothermal Sediment.</title>
        <authorList>
            <person name="Zhou Z."/>
            <person name="Liu Y."/>
            <person name="Xu W."/>
            <person name="Pan J."/>
            <person name="Luo Z.H."/>
            <person name="Li M."/>
        </authorList>
    </citation>
    <scope>NUCLEOTIDE SEQUENCE [LARGE SCALE GENOMIC DNA]</scope>
    <source>
        <strain evidence="2">SpSt-488</strain>
    </source>
</reference>
<evidence type="ECO:0000313" key="2">
    <source>
        <dbReference type="EMBL" id="HGK28090.1"/>
    </source>
</evidence>
<dbReference type="SUPFAM" id="SSF53448">
    <property type="entry name" value="Nucleotide-diphospho-sugar transferases"/>
    <property type="match status" value="1"/>
</dbReference>
<dbReference type="InterPro" id="IPR029044">
    <property type="entry name" value="Nucleotide-diphossugar_trans"/>
</dbReference>
<dbReference type="InterPro" id="IPR001173">
    <property type="entry name" value="Glyco_trans_2-like"/>
</dbReference>
<dbReference type="GO" id="GO:0016740">
    <property type="term" value="F:transferase activity"/>
    <property type="evidence" value="ECO:0007669"/>
    <property type="project" value="UniProtKB-KW"/>
</dbReference>
<sequence length="300" mass="33001">MPPKLSLVIVNYNTAAFLDRALVTFAAGEMPFESEVIVIDNGSVEPVEEVCARHSVRLMRLGKNRGYGAAANRAAEEASGEYLAVANPDIAFGRHTAVRLVDCLDTHGRAGVVGPQLVYPDGTAQPSARRYPRLRYILVGRRSPLVRLMPQFGAAREFLYAGTEAAAGPVEVEAVLGTCMVFRRCAFDEVGGFDESYFLFAEDMDICRRLALRGWQSFVEPAARLEHYYGGARRRHRLFSEQHRVQALVRFLGSGLPQAGRGLLAFGGVAYCSLLAAGDALGLYEFEYSWAGRKETRRTA</sequence>
<name>A0A7C4GAR3_UNCW3</name>
<proteinExistence type="predicted"/>
<feature type="domain" description="Glycosyltransferase 2-like" evidence="1">
    <location>
        <begin position="6"/>
        <end position="183"/>
    </location>
</feature>